<keyword evidence="1" id="KW-0677">Repeat</keyword>
<dbReference type="AlphaFoldDB" id="A0A8B6EW19"/>
<name>A0A8B6EW19_MYTGA</name>
<dbReference type="Pfam" id="PF12796">
    <property type="entry name" value="Ank_2"/>
    <property type="match status" value="1"/>
</dbReference>
<dbReference type="SUPFAM" id="SSF48403">
    <property type="entry name" value="Ankyrin repeat"/>
    <property type="match status" value="1"/>
</dbReference>
<evidence type="ECO:0000256" key="2">
    <source>
        <dbReference type="ARBA" id="ARBA00023157"/>
    </source>
</evidence>
<evidence type="ECO:0000313" key="5">
    <source>
        <dbReference type="Proteomes" id="UP000596742"/>
    </source>
</evidence>
<evidence type="ECO:0000313" key="4">
    <source>
        <dbReference type="EMBL" id="VDI39676.1"/>
    </source>
</evidence>
<proteinExistence type="predicted"/>
<dbReference type="PRINTS" id="PR01705">
    <property type="entry name" value="TSP1REPEAT"/>
</dbReference>
<dbReference type="Gene3D" id="2.20.100.10">
    <property type="entry name" value="Thrombospondin type-1 (TSP1) repeat"/>
    <property type="match status" value="2"/>
</dbReference>
<gene>
    <name evidence="4" type="ORF">MGAL_10B044358</name>
</gene>
<protein>
    <submittedName>
        <fullName evidence="4">Uncharacterized protein</fullName>
    </submittedName>
</protein>
<dbReference type="SUPFAM" id="SSF82895">
    <property type="entry name" value="TSP-1 type 1 repeat"/>
    <property type="match status" value="1"/>
</dbReference>
<dbReference type="InterPro" id="IPR052065">
    <property type="entry name" value="Compl_asym_regulator"/>
</dbReference>
<dbReference type="Proteomes" id="UP000596742">
    <property type="component" value="Unassembled WGS sequence"/>
</dbReference>
<dbReference type="Gene3D" id="1.25.40.20">
    <property type="entry name" value="Ankyrin repeat-containing domain"/>
    <property type="match status" value="1"/>
</dbReference>
<comment type="caution">
    <text evidence="4">The sequence shown here is derived from an EMBL/GenBank/DDBJ whole genome shotgun (WGS) entry which is preliminary data.</text>
</comment>
<organism evidence="4 5">
    <name type="scientific">Mytilus galloprovincialis</name>
    <name type="common">Mediterranean mussel</name>
    <dbReference type="NCBI Taxonomy" id="29158"/>
    <lineage>
        <taxon>Eukaryota</taxon>
        <taxon>Metazoa</taxon>
        <taxon>Spiralia</taxon>
        <taxon>Lophotrochozoa</taxon>
        <taxon>Mollusca</taxon>
        <taxon>Bivalvia</taxon>
        <taxon>Autobranchia</taxon>
        <taxon>Pteriomorphia</taxon>
        <taxon>Mytilida</taxon>
        <taxon>Mytiloidea</taxon>
        <taxon>Mytilidae</taxon>
        <taxon>Mytilinae</taxon>
        <taxon>Mytilus</taxon>
    </lineage>
</organism>
<dbReference type="SMART" id="SM00209">
    <property type="entry name" value="TSP1"/>
    <property type="match status" value="1"/>
</dbReference>
<evidence type="ECO:0000256" key="1">
    <source>
        <dbReference type="ARBA" id="ARBA00022737"/>
    </source>
</evidence>
<keyword evidence="5" id="KW-1185">Reference proteome</keyword>
<dbReference type="InterPro" id="IPR002110">
    <property type="entry name" value="Ankyrin_rpt"/>
</dbReference>
<dbReference type="InterPro" id="IPR036383">
    <property type="entry name" value="TSP1_rpt_sf"/>
</dbReference>
<dbReference type="PROSITE" id="PS50092">
    <property type="entry name" value="TSP1"/>
    <property type="match status" value="2"/>
</dbReference>
<dbReference type="PANTHER" id="PTHR22906">
    <property type="entry name" value="PROPERDIN"/>
    <property type="match status" value="1"/>
</dbReference>
<dbReference type="InterPro" id="IPR036770">
    <property type="entry name" value="Ankyrin_rpt-contain_sf"/>
</dbReference>
<dbReference type="InterPro" id="IPR000884">
    <property type="entry name" value="TSP1_rpt"/>
</dbReference>
<dbReference type="PANTHER" id="PTHR22906:SF21">
    <property type="entry name" value="SEMA DOMAIN-CONTAINING PROTEIN"/>
    <property type="match status" value="1"/>
</dbReference>
<feature type="region of interest" description="Disordered" evidence="3">
    <location>
        <begin position="194"/>
        <end position="236"/>
    </location>
</feature>
<reference evidence="4" key="1">
    <citation type="submission" date="2018-11" db="EMBL/GenBank/DDBJ databases">
        <authorList>
            <person name="Alioto T."/>
            <person name="Alioto T."/>
        </authorList>
    </citation>
    <scope>NUCLEOTIDE SEQUENCE</scope>
</reference>
<feature type="compositionally biased region" description="Polar residues" evidence="3">
    <location>
        <begin position="205"/>
        <end position="224"/>
    </location>
</feature>
<keyword evidence="2" id="KW-1015">Disulfide bond</keyword>
<dbReference type="OrthoDB" id="6273859at2759"/>
<evidence type="ECO:0000256" key="3">
    <source>
        <dbReference type="SAM" id="MobiDB-lite"/>
    </source>
</evidence>
<dbReference type="Pfam" id="PF00090">
    <property type="entry name" value="TSP_1"/>
    <property type="match status" value="1"/>
</dbReference>
<dbReference type="EMBL" id="UYJE01005716">
    <property type="protein sequence ID" value="VDI39676.1"/>
    <property type="molecule type" value="Genomic_DNA"/>
</dbReference>
<sequence>MGEGFSKDDEDDRTGALFQTIRRDRFQLATDLISKGAGVNCMNNFGNTQLIQTCRNNRTSTRTGRAVESDRERFVSFLISNDCDMSKYDIYGWTALMYAEKNGHDNIIDILEKKDMICCGDTEPKENQCVRVCMCMPSDATFNLFTKTPLRRLKLVDWTEVQSIENLIVILLETDIFGISGLVDMLSGDKSNGQAAYNKPRNYRKTSSGQMSTDTRTLAATDQTPPKGWGAGSQLPFTSRIPVDGGKQSQYRCCKNPATANGVTDCVGESVNSVSCNKHPCPVNGKFSDWGQWSSCNANSGCQGYRERERSCNTPAPQHGGIHCTGSVKKQEACNNCN</sequence>
<accession>A0A8B6EW19</accession>